<comment type="caution">
    <text evidence="4">The sequence shown here is derived from an EMBL/GenBank/DDBJ whole genome shotgun (WGS) entry which is preliminary data.</text>
</comment>
<dbReference type="Pfam" id="PF08711">
    <property type="entry name" value="Med26"/>
    <property type="match status" value="1"/>
</dbReference>
<comment type="subcellular location">
    <subcellularLocation>
        <location evidence="1">Nucleus</location>
    </subcellularLocation>
</comment>
<name>A0AAD9IFW6_PROWI</name>
<reference evidence="4" key="1">
    <citation type="submission" date="2021-01" db="EMBL/GenBank/DDBJ databases">
        <authorList>
            <person name="Eckstrom K.M.E."/>
        </authorList>
    </citation>
    <scope>NUCLEOTIDE SEQUENCE</scope>
    <source>
        <strain evidence="4">UVCC 0001</strain>
    </source>
</reference>
<protein>
    <recommendedName>
        <fullName evidence="3">TFIIS N-terminal domain-containing protein</fullName>
    </recommendedName>
</protein>
<evidence type="ECO:0000313" key="5">
    <source>
        <dbReference type="Proteomes" id="UP001255856"/>
    </source>
</evidence>
<evidence type="ECO:0000256" key="2">
    <source>
        <dbReference type="SAM" id="MobiDB-lite"/>
    </source>
</evidence>
<evidence type="ECO:0000256" key="1">
    <source>
        <dbReference type="PROSITE-ProRule" id="PRU00649"/>
    </source>
</evidence>
<dbReference type="AlphaFoldDB" id="A0AAD9IFW6"/>
<sequence>MVDSQQRTLFNLRKVVRLEASTVCFSEQDIASLRSLLLDASSSKHALLCALRKLDCYRLELHDLQRSGIGAAVATLTAHPKPEVARFAAALLDKLRAVAEATLFPRLPYDAAAAAAAPDGEAQTPEEAIAIAARLAKAERRRRQIEAQRRSDCLEVLSSSEEEEEAAPRGPGGGDADWVPGSQSRRQRTDGEAAAPGNPWTNPLAAKYAADSAFRKTRAGSRVPLDAEQSSDGRMYRQATLLFRGGAKAVAPDAAVQPLEGGPAMPSQGAVDASPAFDACRATVVVEDLIVGSEGSDHRAMVLE</sequence>
<keyword evidence="1" id="KW-0539">Nucleus</keyword>
<dbReference type="Gene3D" id="1.20.930.10">
    <property type="entry name" value="Conserved domain common to transcription factors TFIIS, elongin A, CRSP70"/>
    <property type="match status" value="1"/>
</dbReference>
<dbReference type="InterPro" id="IPR017923">
    <property type="entry name" value="TFIIS_N"/>
</dbReference>
<keyword evidence="5" id="KW-1185">Reference proteome</keyword>
<proteinExistence type="predicted"/>
<dbReference type="InterPro" id="IPR035441">
    <property type="entry name" value="TFIIS/LEDGF_dom_sf"/>
</dbReference>
<feature type="domain" description="TFIIS N-terminal" evidence="3">
    <location>
        <begin position="28"/>
        <end position="102"/>
    </location>
</feature>
<gene>
    <name evidence="4" type="ORF">QBZ16_000914</name>
</gene>
<accession>A0AAD9IFW6</accession>
<feature type="region of interest" description="Disordered" evidence="2">
    <location>
        <begin position="149"/>
        <end position="204"/>
    </location>
</feature>
<evidence type="ECO:0000259" key="3">
    <source>
        <dbReference type="PROSITE" id="PS51319"/>
    </source>
</evidence>
<dbReference type="EMBL" id="JASFZW010000010">
    <property type="protein sequence ID" value="KAK2076389.1"/>
    <property type="molecule type" value="Genomic_DNA"/>
</dbReference>
<evidence type="ECO:0000313" key="4">
    <source>
        <dbReference type="EMBL" id="KAK2076389.1"/>
    </source>
</evidence>
<organism evidence="4 5">
    <name type="scientific">Prototheca wickerhamii</name>
    <dbReference type="NCBI Taxonomy" id="3111"/>
    <lineage>
        <taxon>Eukaryota</taxon>
        <taxon>Viridiplantae</taxon>
        <taxon>Chlorophyta</taxon>
        <taxon>core chlorophytes</taxon>
        <taxon>Trebouxiophyceae</taxon>
        <taxon>Chlorellales</taxon>
        <taxon>Chlorellaceae</taxon>
        <taxon>Prototheca</taxon>
    </lineage>
</organism>
<dbReference type="SUPFAM" id="SSF47676">
    <property type="entry name" value="Conserved domain common to transcription factors TFIIS, elongin A, CRSP70"/>
    <property type="match status" value="1"/>
</dbReference>
<dbReference type="GO" id="GO:0005634">
    <property type="term" value="C:nucleus"/>
    <property type="evidence" value="ECO:0007669"/>
    <property type="project" value="UniProtKB-SubCell"/>
</dbReference>
<dbReference type="PROSITE" id="PS51319">
    <property type="entry name" value="TFIIS_N"/>
    <property type="match status" value="1"/>
</dbReference>
<dbReference type="Proteomes" id="UP001255856">
    <property type="component" value="Unassembled WGS sequence"/>
</dbReference>